<sequence length="42" mass="4874">MSIYLTQYNSCPKNAPKLQKSPSHKLKKLDVIGFLNYLSRTF</sequence>
<protein>
    <submittedName>
        <fullName evidence="1">Uncharacterized protein</fullName>
    </submittedName>
</protein>
<evidence type="ECO:0000313" key="1">
    <source>
        <dbReference type="EMBL" id="DAG02054.1"/>
    </source>
</evidence>
<accession>A0A8S5V5S5</accession>
<dbReference type="EMBL" id="BK016202">
    <property type="protein sequence ID" value="DAG02054.1"/>
    <property type="molecule type" value="Genomic_DNA"/>
</dbReference>
<organism evidence="1">
    <name type="scientific">Siphoviridae sp. ctg4a4</name>
    <dbReference type="NCBI Taxonomy" id="2825602"/>
    <lineage>
        <taxon>Viruses</taxon>
        <taxon>Duplodnaviria</taxon>
        <taxon>Heunggongvirae</taxon>
        <taxon>Uroviricota</taxon>
        <taxon>Caudoviricetes</taxon>
    </lineage>
</organism>
<name>A0A8S5V5S5_9CAUD</name>
<reference evidence="1" key="1">
    <citation type="journal article" date="2021" name="Proc. Natl. Acad. Sci. U.S.A.">
        <title>A Catalog of Tens of Thousands of Viruses from Human Metagenomes Reveals Hidden Associations with Chronic Diseases.</title>
        <authorList>
            <person name="Tisza M.J."/>
            <person name="Buck C.B."/>
        </authorList>
    </citation>
    <scope>NUCLEOTIDE SEQUENCE</scope>
    <source>
        <strain evidence="1">Ctg4a4</strain>
    </source>
</reference>
<proteinExistence type="predicted"/>